<dbReference type="Proteomes" id="UP000663193">
    <property type="component" value="Chromosome 21"/>
</dbReference>
<dbReference type="OrthoDB" id="3913595at2759"/>
<reference evidence="3" key="1">
    <citation type="journal article" date="2021" name="BMC Genomics">
        <title>Chromosome-level genome assembly and manually-curated proteome of model necrotroph Parastagonospora nodorum Sn15 reveals a genome-wide trove of candidate effector homologs, and redundancy of virulence-related functions within an accessory chromosome.</title>
        <authorList>
            <person name="Bertazzoni S."/>
            <person name="Jones D.A.B."/>
            <person name="Phan H.T."/>
            <person name="Tan K.-C."/>
            <person name="Hane J.K."/>
        </authorList>
    </citation>
    <scope>NUCLEOTIDE SEQUENCE [LARGE SCALE GENOMIC DNA]</scope>
    <source>
        <strain evidence="3">SN15 / ATCC MYA-4574 / FGSC 10173)</strain>
    </source>
</reference>
<gene>
    <name evidence="2" type="ORF">JI435_135590</name>
</gene>
<name>A0A7U2IB86_PHANO</name>
<evidence type="ECO:0000313" key="3">
    <source>
        <dbReference type="Proteomes" id="UP000663193"/>
    </source>
</evidence>
<keyword evidence="3" id="KW-1185">Reference proteome</keyword>
<feature type="region of interest" description="Disordered" evidence="1">
    <location>
        <begin position="490"/>
        <end position="540"/>
    </location>
</feature>
<dbReference type="PANTHER" id="PTHR28058:SF1">
    <property type="entry name" value="SMALL RIBOSOMAL SUBUNIT PROTEIN BS1M"/>
    <property type="match status" value="1"/>
</dbReference>
<sequence length="540" mass="59806">MALRRQSSSPTANLLRNSRLFALPNPLPRPNVGQTYGAGVTRASDTATLPYPTHQAIATTKSSLVRGDWGLKRPLPARSRLLQVSDPVLRVTQLDTIEHVTDFDSAADHVRTRQKFEELSVPMMKGMSQMNAYDLSTLQPLGAFEKRDDTTSYDSALGMDEAGLYLQALKENTKKTAKRFTPFKPPPVDVAVHNSKRWKHDGPWLPGMNADDFTTYLSREISKRRSEFNTYLREFVKNEIYTTRALAASRDGEIAPIEAEEAEKWKQERSKQWAKISEDDIQTGIKSLRRETANNPLASKLVTKLILPFLRLPTIKLKNTAFRENASGRDIEQYQFDTETAPLSTHPSAGLGYLRTRSYIANHPILGPQSSPSPVPARVVQPRTSKARETYAKLGVGGFVTNDQYRSTDISVSRTANSNNARDVETIDIDTPGGKKVLVQPLFGSVSNDGRIHIKIKRSVGPEVQVARGELDDKPPVRENAMDDNEVLKGLGRKDSGIKELDEQSAKARQLSDFLGGMRPESGGKGTPGRGFPGVGDALR</sequence>
<evidence type="ECO:0000256" key="1">
    <source>
        <dbReference type="SAM" id="MobiDB-lite"/>
    </source>
</evidence>
<protein>
    <submittedName>
        <fullName evidence="2">Uncharacterized protein</fullName>
    </submittedName>
</protein>
<dbReference type="InterPro" id="IPR016712">
    <property type="entry name" value="Rbsml_bS1m-like"/>
</dbReference>
<dbReference type="RefSeq" id="XP_001803767.1">
    <property type="nucleotide sequence ID" value="XM_001803715.1"/>
</dbReference>
<dbReference type="OMA" id="ELHMPMS"/>
<accession>A0A7U2IB86</accession>
<dbReference type="VEuPathDB" id="FungiDB:JI435_135590"/>
<feature type="compositionally biased region" description="Basic and acidic residues" evidence="1">
    <location>
        <begin position="492"/>
        <end position="506"/>
    </location>
</feature>
<feature type="compositionally biased region" description="Gly residues" evidence="1">
    <location>
        <begin position="523"/>
        <end position="534"/>
    </location>
</feature>
<proteinExistence type="predicted"/>
<dbReference type="EMBL" id="CP069043">
    <property type="protein sequence ID" value="QRD06652.1"/>
    <property type="molecule type" value="Genomic_DNA"/>
</dbReference>
<dbReference type="KEGG" id="pno:SNOG_13559"/>
<organism evidence="2 3">
    <name type="scientific">Phaeosphaeria nodorum (strain SN15 / ATCC MYA-4574 / FGSC 10173)</name>
    <name type="common">Glume blotch fungus</name>
    <name type="synonym">Parastagonospora nodorum</name>
    <dbReference type="NCBI Taxonomy" id="321614"/>
    <lineage>
        <taxon>Eukaryota</taxon>
        <taxon>Fungi</taxon>
        <taxon>Dikarya</taxon>
        <taxon>Ascomycota</taxon>
        <taxon>Pezizomycotina</taxon>
        <taxon>Dothideomycetes</taxon>
        <taxon>Pleosporomycetidae</taxon>
        <taxon>Pleosporales</taxon>
        <taxon>Pleosporineae</taxon>
        <taxon>Phaeosphaeriaceae</taxon>
        <taxon>Parastagonospora</taxon>
    </lineage>
</organism>
<evidence type="ECO:0000313" key="2">
    <source>
        <dbReference type="EMBL" id="QRD06652.1"/>
    </source>
</evidence>
<dbReference type="AlphaFoldDB" id="A0A7U2IB86"/>
<dbReference type="PANTHER" id="PTHR28058">
    <property type="entry name" value="37S RIBOSOMAL PROTEIN MRP51, MITOCHONDRIAL"/>
    <property type="match status" value="1"/>
</dbReference>
<dbReference type="Pfam" id="PF11709">
    <property type="entry name" value="Mit_ribos_Mrp51"/>
    <property type="match status" value="1"/>
</dbReference>